<feature type="compositionally biased region" description="Basic and acidic residues" evidence="1">
    <location>
        <begin position="80"/>
        <end position="99"/>
    </location>
</feature>
<proteinExistence type="predicted"/>
<dbReference type="AlphaFoldDB" id="K0RUR0"/>
<feature type="compositionally biased region" description="Polar residues" evidence="1">
    <location>
        <begin position="126"/>
        <end position="139"/>
    </location>
</feature>
<feature type="region of interest" description="Disordered" evidence="1">
    <location>
        <begin position="112"/>
        <end position="150"/>
    </location>
</feature>
<dbReference type="Proteomes" id="UP000266841">
    <property type="component" value="Unassembled WGS sequence"/>
</dbReference>
<accession>K0RUR0</accession>
<evidence type="ECO:0000313" key="3">
    <source>
        <dbReference type="Proteomes" id="UP000266841"/>
    </source>
</evidence>
<comment type="caution">
    <text evidence="2">The sequence shown here is derived from an EMBL/GenBank/DDBJ whole genome shotgun (WGS) entry which is preliminary data.</text>
</comment>
<sequence length="150" mass="16264">RAARIPSTEPPPLPLAPIPRRAVVLDRPPKEHAGLEAELRPRGVDLDPRPVRHTVEQAQERRLVLTQAGGVDVVEADVANEERAGGEDRRGEAEAELRRPVVVAEGPRALGARGGVLGRRRHSDDSCTASAYTSPTSTLELEREVESPLQ</sequence>
<feature type="compositionally biased region" description="Basic and acidic residues" evidence="1">
    <location>
        <begin position="140"/>
        <end position="150"/>
    </location>
</feature>
<dbReference type="EMBL" id="AGNL01032308">
    <property type="protein sequence ID" value="EJK56149.1"/>
    <property type="molecule type" value="Genomic_DNA"/>
</dbReference>
<feature type="non-terminal residue" evidence="2">
    <location>
        <position position="1"/>
    </location>
</feature>
<organism evidence="2 3">
    <name type="scientific">Thalassiosira oceanica</name>
    <name type="common">Marine diatom</name>
    <dbReference type="NCBI Taxonomy" id="159749"/>
    <lineage>
        <taxon>Eukaryota</taxon>
        <taxon>Sar</taxon>
        <taxon>Stramenopiles</taxon>
        <taxon>Ochrophyta</taxon>
        <taxon>Bacillariophyta</taxon>
        <taxon>Coscinodiscophyceae</taxon>
        <taxon>Thalassiosirophycidae</taxon>
        <taxon>Thalassiosirales</taxon>
        <taxon>Thalassiosiraceae</taxon>
        <taxon>Thalassiosira</taxon>
    </lineage>
</organism>
<gene>
    <name evidence="2" type="ORF">THAOC_24020</name>
</gene>
<name>K0RUR0_THAOC</name>
<keyword evidence="3" id="KW-1185">Reference proteome</keyword>
<evidence type="ECO:0000256" key="1">
    <source>
        <dbReference type="SAM" id="MobiDB-lite"/>
    </source>
</evidence>
<feature type="region of interest" description="Disordered" evidence="1">
    <location>
        <begin position="79"/>
        <end position="99"/>
    </location>
</feature>
<evidence type="ECO:0000313" key="2">
    <source>
        <dbReference type="EMBL" id="EJK56149.1"/>
    </source>
</evidence>
<protein>
    <submittedName>
        <fullName evidence="2">Uncharacterized protein</fullName>
    </submittedName>
</protein>
<reference evidence="2 3" key="1">
    <citation type="journal article" date="2012" name="Genome Biol.">
        <title>Genome and low-iron response of an oceanic diatom adapted to chronic iron limitation.</title>
        <authorList>
            <person name="Lommer M."/>
            <person name="Specht M."/>
            <person name="Roy A.S."/>
            <person name="Kraemer L."/>
            <person name="Andreson R."/>
            <person name="Gutowska M.A."/>
            <person name="Wolf J."/>
            <person name="Bergner S.V."/>
            <person name="Schilhabel M.B."/>
            <person name="Klostermeier U.C."/>
            <person name="Beiko R.G."/>
            <person name="Rosenstiel P."/>
            <person name="Hippler M."/>
            <person name="Laroche J."/>
        </authorList>
    </citation>
    <scope>NUCLEOTIDE SEQUENCE [LARGE SCALE GENOMIC DNA]</scope>
    <source>
        <strain evidence="2 3">CCMP1005</strain>
    </source>
</reference>